<sequence length="303" mass="33693">MNLRDLHYFVVLAEVMHFGEAAKRCHVSQPTLSMQIKKLEDELGLTLFERNNKQVMLTEQGKALVGRVREILAQVAEIKEMARAAADPFAGELRLGAIPTLAPYLLPHVMPKIQTSFPKLRVWLVEDKTHHLIDKLTSGQLDAALMAIPVEGEFDKQILFEEPFYFAAAAHSGIKNKTEIQIKELVDQPVMLLEEGHCLREQAMSVCRLAKAEIRADFTATSLETLRLMVQSGIGVTLLPALAIQNTEPSNLQVLPFVQPAPSRLIALYWRPSTAKLACLKALAQLISSIIKPLLEKMDASNA</sequence>
<dbReference type="PANTHER" id="PTHR30346">
    <property type="entry name" value="TRANSCRIPTIONAL DUAL REGULATOR HCAR-RELATED"/>
    <property type="match status" value="1"/>
</dbReference>
<evidence type="ECO:0000313" key="8">
    <source>
        <dbReference type="Proteomes" id="UP000054725"/>
    </source>
</evidence>
<evidence type="ECO:0000256" key="1">
    <source>
        <dbReference type="ARBA" id="ARBA00009437"/>
    </source>
</evidence>
<dbReference type="SUPFAM" id="SSF46785">
    <property type="entry name" value="Winged helix' DNA-binding domain"/>
    <property type="match status" value="1"/>
</dbReference>
<dbReference type="Proteomes" id="UP000054725">
    <property type="component" value="Unassembled WGS sequence"/>
</dbReference>
<keyword evidence="5" id="KW-0804">Transcription</keyword>
<dbReference type="InterPro" id="IPR000847">
    <property type="entry name" value="LysR_HTH_N"/>
</dbReference>
<dbReference type="STRING" id="45070.Lnau_0475"/>
<gene>
    <name evidence="7" type="primary">oxyR</name>
    <name evidence="7" type="ORF">Lnau_0475</name>
</gene>
<evidence type="ECO:0000256" key="3">
    <source>
        <dbReference type="ARBA" id="ARBA00023125"/>
    </source>
</evidence>
<keyword evidence="3" id="KW-0238">DNA-binding</keyword>
<dbReference type="PRINTS" id="PR00039">
    <property type="entry name" value="HTHLYSR"/>
</dbReference>
<dbReference type="Gene3D" id="1.10.10.10">
    <property type="entry name" value="Winged helix-like DNA-binding domain superfamily/Winged helix DNA-binding domain"/>
    <property type="match status" value="1"/>
</dbReference>
<proteinExistence type="inferred from homology"/>
<dbReference type="PANTHER" id="PTHR30346:SF26">
    <property type="entry name" value="HYDROGEN PEROXIDE-INDUCIBLE GENES ACTIVATOR"/>
    <property type="match status" value="1"/>
</dbReference>
<dbReference type="GO" id="GO:0003700">
    <property type="term" value="F:DNA-binding transcription factor activity"/>
    <property type="evidence" value="ECO:0007669"/>
    <property type="project" value="InterPro"/>
</dbReference>
<organism evidence="7 8">
    <name type="scientific">Legionella nautarum</name>
    <dbReference type="NCBI Taxonomy" id="45070"/>
    <lineage>
        <taxon>Bacteria</taxon>
        <taxon>Pseudomonadati</taxon>
        <taxon>Pseudomonadota</taxon>
        <taxon>Gammaproteobacteria</taxon>
        <taxon>Legionellales</taxon>
        <taxon>Legionellaceae</taxon>
        <taxon>Legionella</taxon>
    </lineage>
</organism>
<dbReference type="SUPFAM" id="SSF53850">
    <property type="entry name" value="Periplasmic binding protein-like II"/>
    <property type="match status" value="1"/>
</dbReference>
<dbReference type="InterPro" id="IPR036388">
    <property type="entry name" value="WH-like_DNA-bd_sf"/>
</dbReference>
<dbReference type="InterPro" id="IPR005119">
    <property type="entry name" value="LysR_subst-bd"/>
</dbReference>
<dbReference type="CDD" id="cd08411">
    <property type="entry name" value="PBP2_OxyR"/>
    <property type="match status" value="1"/>
</dbReference>
<dbReference type="OrthoDB" id="5297026at2"/>
<dbReference type="PROSITE" id="PS50931">
    <property type="entry name" value="HTH_LYSR"/>
    <property type="match status" value="1"/>
</dbReference>
<dbReference type="Pfam" id="PF00126">
    <property type="entry name" value="HTH_1"/>
    <property type="match status" value="1"/>
</dbReference>
<evidence type="ECO:0000256" key="4">
    <source>
        <dbReference type="ARBA" id="ARBA00023159"/>
    </source>
</evidence>
<dbReference type="GO" id="GO:0003677">
    <property type="term" value="F:DNA binding"/>
    <property type="evidence" value="ECO:0007669"/>
    <property type="project" value="UniProtKB-KW"/>
</dbReference>
<evidence type="ECO:0000313" key="7">
    <source>
        <dbReference type="EMBL" id="KTD38665.1"/>
    </source>
</evidence>
<dbReference type="GO" id="GO:0032993">
    <property type="term" value="C:protein-DNA complex"/>
    <property type="evidence" value="ECO:0007669"/>
    <property type="project" value="TreeGrafter"/>
</dbReference>
<dbReference type="EMBL" id="LNYO01000005">
    <property type="protein sequence ID" value="KTD38665.1"/>
    <property type="molecule type" value="Genomic_DNA"/>
</dbReference>
<dbReference type="AlphaFoldDB" id="A0A0W0X2A7"/>
<dbReference type="RefSeq" id="WP_058503558.1">
    <property type="nucleotide sequence ID" value="NZ_CAAAIF010000001.1"/>
</dbReference>
<dbReference type="Pfam" id="PF03466">
    <property type="entry name" value="LysR_substrate"/>
    <property type="match status" value="1"/>
</dbReference>
<keyword evidence="8" id="KW-1185">Reference proteome</keyword>
<evidence type="ECO:0000256" key="2">
    <source>
        <dbReference type="ARBA" id="ARBA00023015"/>
    </source>
</evidence>
<dbReference type="FunFam" id="1.10.10.10:FF:000001">
    <property type="entry name" value="LysR family transcriptional regulator"/>
    <property type="match status" value="1"/>
</dbReference>
<evidence type="ECO:0000259" key="6">
    <source>
        <dbReference type="PROSITE" id="PS50931"/>
    </source>
</evidence>
<keyword evidence="4" id="KW-0010">Activator</keyword>
<dbReference type="PATRIC" id="fig|45070.6.peg.499"/>
<protein>
    <submittedName>
        <fullName evidence="7">Transcriptional regulator</fullName>
    </submittedName>
</protein>
<keyword evidence="2" id="KW-0805">Transcription regulation</keyword>
<reference evidence="7 8" key="1">
    <citation type="submission" date="2015-11" db="EMBL/GenBank/DDBJ databases">
        <title>Genomic analysis of 38 Legionella species identifies large and diverse effector repertoires.</title>
        <authorList>
            <person name="Burstein D."/>
            <person name="Amaro F."/>
            <person name="Zusman T."/>
            <person name="Lifshitz Z."/>
            <person name="Cohen O."/>
            <person name="Gilbert J.A."/>
            <person name="Pupko T."/>
            <person name="Shuman H.A."/>
            <person name="Segal G."/>
        </authorList>
    </citation>
    <scope>NUCLEOTIDE SEQUENCE [LARGE SCALE GENOMIC DNA]</scope>
    <source>
        <strain evidence="7 8">ATCC 49506</strain>
    </source>
</reference>
<dbReference type="InterPro" id="IPR036390">
    <property type="entry name" value="WH_DNA-bd_sf"/>
</dbReference>
<comment type="similarity">
    <text evidence="1">Belongs to the LysR transcriptional regulatory family.</text>
</comment>
<evidence type="ECO:0000256" key="5">
    <source>
        <dbReference type="ARBA" id="ARBA00023163"/>
    </source>
</evidence>
<comment type="caution">
    <text evidence="7">The sequence shown here is derived from an EMBL/GenBank/DDBJ whole genome shotgun (WGS) entry which is preliminary data.</text>
</comment>
<accession>A0A0W0X2A7</accession>
<name>A0A0W0X2A7_9GAMM</name>
<feature type="domain" description="HTH lysR-type" evidence="6">
    <location>
        <begin position="1"/>
        <end position="58"/>
    </location>
</feature>
<dbReference type="Gene3D" id="3.40.190.10">
    <property type="entry name" value="Periplasmic binding protein-like II"/>
    <property type="match status" value="2"/>
</dbReference>